<evidence type="ECO:0000256" key="5">
    <source>
        <dbReference type="ARBA" id="ARBA00022842"/>
    </source>
</evidence>
<accession>A0A1I3E098</accession>
<dbReference type="EMBL" id="FOQE01000061">
    <property type="protein sequence ID" value="SFH92279.1"/>
    <property type="molecule type" value="Genomic_DNA"/>
</dbReference>
<keyword evidence="6 8" id="KW-0443">Lipid metabolism</keyword>
<comment type="cofactor">
    <cofactor evidence="8">
        <name>Mg(2+)</name>
        <dbReference type="ChEBI" id="CHEBI:18420"/>
    </cofactor>
</comment>
<dbReference type="InterPro" id="IPR037143">
    <property type="entry name" value="4-PPantetheinyl_Trfase_dom_sf"/>
</dbReference>
<feature type="binding site" evidence="8">
    <location>
        <position position="8"/>
    </location>
    <ligand>
        <name>Mg(2+)</name>
        <dbReference type="ChEBI" id="CHEBI:18420"/>
    </ligand>
</feature>
<keyword evidence="2 8" id="KW-0808">Transferase</keyword>
<comment type="function">
    <text evidence="8">Transfers the 4'-phosphopantetheine moiety from coenzyme A to a Ser of acyl-carrier-protein.</text>
</comment>
<dbReference type="InterPro" id="IPR002582">
    <property type="entry name" value="ACPS"/>
</dbReference>
<dbReference type="HAMAP" id="MF_00101">
    <property type="entry name" value="AcpS"/>
    <property type="match status" value="1"/>
</dbReference>
<name>A0A1I3E098_9LACT</name>
<keyword evidence="4 8" id="KW-0276">Fatty acid metabolism</keyword>
<organism evidence="10 11">
    <name type="scientific">Pisciglobus halotolerans</name>
    <dbReference type="NCBI Taxonomy" id="745365"/>
    <lineage>
        <taxon>Bacteria</taxon>
        <taxon>Bacillati</taxon>
        <taxon>Bacillota</taxon>
        <taxon>Bacilli</taxon>
        <taxon>Lactobacillales</taxon>
        <taxon>Carnobacteriaceae</taxon>
    </lineage>
</organism>
<evidence type="ECO:0000313" key="11">
    <source>
        <dbReference type="Proteomes" id="UP000198668"/>
    </source>
</evidence>
<keyword evidence="8" id="KW-0963">Cytoplasm</keyword>
<sequence length="123" mass="13649">MIVGIGLDITDIQRIKEAQERRVTFAERVLTEQEKNIFDGLKGRRQIEFLAGRYAAKEAFSKAYGTGIGKIGFHDIEVLPNGAGQPIVTKSPYEGQAFISITHTDTVAAAQVILEQQTERKEN</sequence>
<evidence type="ECO:0000256" key="2">
    <source>
        <dbReference type="ARBA" id="ARBA00022679"/>
    </source>
</evidence>
<evidence type="ECO:0000256" key="4">
    <source>
        <dbReference type="ARBA" id="ARBA00022832"/>
    </source>
</evidence>
<evidence type="ECO:0000256" key="3">
    <source>
        <dbReference type="ARBA" id="ARBA00022723"/>
    </source>
</evidence>
<dbReference type="Pfam" id="PF01648">
    <property type="entry name" value="ACPS"/>
    <property type="match status" value="1"/>
</dbReference>
<dbReference type="GO" id="GO:0005737">
    <property type="term" value="C:cytoplasm"/>
    <property type="evidence" value="ECO:0007669"/>
    <property type="project" value="UniProtKB-SubCell"/>
</dbReference>
<dbReference type="GO" id="GO:0000287">
    <property type="term" value="F:magnesium ion binding"/>
    <property type="evidence" value="ECO:0007669"/>
    <property type="project" value="UniProtKB-UniRule"/>
</dbReference>
<evidence type="ECO:0000259" key="9">
    <source>
        <dbReference type="Pfam" id="PF01648"/>
    </source>
</evidence>
<dbReference type="RefSeq" id="WP_092093794.1">
    <property type="nucleotide sequence ID" value="NZ_FOQE01000061.1"/>
</dbReference>
<dbReference type="EC" id="2.7.8.7" evidence="8"/>
<evidence type="ECO:0000313" key="10">
    <source>
        <dbReference type="EMBL" id="SFH92279.1"/>
    </source>
</evidence>
<gene>
    <name evidence="8" type="primary">acpS</name>
    <name evidence="10" type="ORF">SAMN04489868_1619</name>
</gene>
<dbReference type="GO" id="GO:0006633">
    <property type="term" value="P:fatty acid biosynthetic process"/>
    <property type="evidence" value="ECO:0007669"/>
    <property type="project" value="UniProtKB-UniRule"/>
</dbReference>
<keyword evidence="5 8" id="KW-0460">Magnesium</keyword>
<dbReference type="NCBIfam" id="TIGR00516">
    <property type="entry name" value="acpS"/>
    <property type="match status" value="1"/>
</dbReference>
<evidence type="ECO:0000256" key="1">
    <source>
        <dbReference type="ARBA" id="ARBA00022516"/>
    </source>
</evidence>
<dbReference type="Proteomes" id="UP000198668">
    <property type="component" value="Unassembled WGS sequence"/>
</dbReference>
<dbReference type="InterPro" id="IPR008278">
    <property type="entry name" value="4-PPantetheinyl_Trfase_dom"/>
</dbReference>
<dbReference type="GO" id="GO:0008897">
    <property type="term" value="F:holo-[acyl-carrier-protein] synthase activity"/>
    <property type="evidence" value="ECO:0007669"/>
    <property type="project" value="UniProtKB-UniRule"/>
</dbReference>
<dbReference type="SUPFAM" id="SSF56214">
    <property type="entry name" value="4'-phosphopantetheinyl transferase"/>
    <property type="match status" value="1"/>
</dbReference>
<comment type="subcellular location">
    <subcellularLocation>
        <location evidence="8">Cytoplasm</location>
    </subcellularLocation>
</comment>
<dbReference type="AlphaFoldDB" id="A0A1I3E098"/>
<dbReference type="OrthoDB" id="517356at2"/>
<comment type="catalytic activity">
    <reaction evidence="8">
        <text>apo-[ACP] + CoA = holo-[ACP] + adenosine 3',5'-bisphosphate + H(+)</text>
        <dbReference type="Rhea" id="RHEA:12068"/>
        <dbReference type="Rhea" id="RHEA-COMP:9685"/>
        <dbReference type="Rhea" id="RHEA-COMP:9690"/>
        <dbReference type="ChEBI" id="CHEBI:15378"/>
        <dbReference type="ChEBI" id="CHEBI:29999"/>
        <dbReference type="ChEBI" id="CHEBI:57287"/>
        <dbReference type="ChEBI" id="CHEBI:58343"/>
        <dbReference type="ChEBI" id="CHEBI:64479"/>
        <dbReference type="EC" id="2.7.8.7"/>
    </reaction>
</comment>
<feature type="binding site" evidence="8">
    <location>
        <position position="58"/>
    </location>
    <ligand>
        <name>Mg(2+)</name>
        <dbReference type="ChEBI" id="CHEBI:18420"/>
    </ligand>
</feature>
<dbReference type="NCBIfam" id="TIGR00556">
    <property type="entry name" value="pantethn_trn"/>
    <property type="match status" value="1"/>
</dbReference>
<feature type="domain" description="4'-phosphopantetheinyl transferase" evidence="9">
    <location>
        <begin position="4"/>
        <end position="100"/>
    </location>
</feature>
<protein>
    <recommendedName>
        <fullName evidence="8">Holo-[acyl-carrier-protein] synthase</fullName>
        <shortName evidence="8">Holo-ACP synthase</shortName>
        <ecNumber evidence="8">2.7.8.7</ecNumber>
    </recommendedName>
    <alternativeName>
        <fullName evidence="8">4'-phosphopantetheinyl transferase AcpS</fullName>
    </alternativeName>
</protein>
<keyword evidence="11" id="KW-1185">Reference proteome</keyword>
<evidence type="ECO:0000256" key="7">
    <source>
        <dbReference type="ARBA" id="ARBA00023160"/>
    </source>
</evidence>
<dbReference type="Gene3D" id="3.90.470.20">
    <property type="entry name" value="4'-phosphopantetheinyl transferase domain"/>
    <property type="match status" value="1"/>
</dbReference>
<proteinExistence type="inferred from homology"/>
<comment type="similarity">
    <text evidence="8">Belongs to the P-Pant transferase superfamily. AcpS family.</text>
</comment>
<keyword evidence="7 8" id="KW-0275">Fatty acid biosynthesis</keyword>
<dbReference type="InterPro" id="IPR004568">
    <property type="entry name" value="Ppantetheine-prot_Trfase_dom"/>
</dbReference>
<keyword evidence="3 8" id="KW-0479">Metal-binding</keyword>
<reference evidence="10 11" key="1">
    <citation type="submission" date="2016-10" db="EMBL/GenBank/DDBJ databases">
        <authorList>
            <person name="de Groot N.N."/>
        </authorList>
    </citation>
    <scope>NUCLEOTIDE SEQUENCE [LARGE SCALE GENOMIC DNA]</scope>
    <source>
        <strain evidence="10 11">DSM 27630</strain>
    </source>
</reference>
<keyword evidence="1 8" id="KW-0444">Lipid biosynthesis</keyword>
<evidence type="ECO:0000256" key="6">
    <source>
        <dbReference type="ARBA" id="ARBA00023098"/>
    </source>
</evidence>
<evidence type="ECO:0000256" key="8">
    <source>
        <dbReference type="HAMAP-Rule" id="MF_00101"/>
    </source>
</evidence>